<proteinExistence type="predicted"/>
<gene>
    <name evidence="2" type="ORF">DA73_0243820</name>
</gene>
<dbReference type="EMBL" id="JHEG02000059">
    <property type="protein sequence ID" value="KIE07901.1"/>
    <property type="molecule type" value="Genomic_DNA"/>
</dbReference>
<protein>
    <submittedName>
        <fullName evidence="2">Uncharacterized protein</fullName>
    </submittedName>
</protein>
<evidence type="ECO:0000313" key="2">
    <source>
        <dbReference type="EMBL" id="KIE07901.1"/>
    </source>
</evidence>
<sequence>MPYVDALCSNDSGSDRPFGGNEQGGDGSQDKDNGNSCDDTLCNAALFGDELYNSRNAWLVRSLLLIPHYLQVINIFVLQVKGDSSLLYQPVFVKAVAGFSFFDLSVLWLSQTPNNSAILKH</sequence>
<evidence type="ECO:0000256" key="1">
    <source>
        <dbReference type="SAM" id="MobiDB-lite"/>
    </source>
</evidence>
<comment type="caution">
    <text evidence="2">The sequence shown here is derived from an EMBL/GenBank/DDBJ whole genome shotgun (WGS) entry which is preliminary data.</text>
</comment>
<reference evidence="2" key="1">
    <citation type="journal article" date="2015" name="Genome Announc.">
        <title>Draft Genome Sequence of Tolypothrix boutellei Strain VB521301.</title>
        <authorList>
            <person name="Chandrababunaidu M.M."/>
            <person name="Singh D."/>
            <person name="Sen D."/>
            <person name="Bhan S."/>
            <person name="Das S."/>
            <person name="Gupta A."/>
            <person name="Adhikary S.P."/>
            <person name="Tripathy S."/>
        </authorList>
    </citation>
    <scope>NUCLEOTIDE SEQUENCE</scope>
    <source>
        <strain evidence="2">VB521301</strain>
    </source>
</reference>
<dbReference type="STRING" id="1479485.DA73_0243820"/>
<name>A0A0C1N5Z2_9CYAN</name>
<organism evidence="2">
    <name type="scientific">Tolypothrix bouteillei VB521301</name>
    <dbReference type="NCBI Taxonomy" id="1479485"/>
    <lineage>
        <taxon>Bacteria</taxon>
        <taxon>Bacillati</taxon>
        <taxon>Cyanobacteriota</taxon>
        <taxon>Cyanophyceae</taxon>
        <taxon>Nostocales</taxon>
        <taxon>Tolypothrichaceae</taxon>
        <taxon>Tolypothrix</taxon>
    </lineage>
</organism>
<dbReference type="AlphaFoldDB" id="A0A0C1N5Z2"/>
<accession>A0A0C1N5Z2</accession>
<feature type="region of interest" description="Disordered" evidence="1">
    <location>
        <begin position="9"/>
        <end position="34"/>
    </location>
</feature>